<organism evidence="1 2">
    <name type="scientific">Paraburkholderia ribeironis</name>
    <dbReference type="NCBI Taxonomy" id="1247936"/>
    <lineage>
        <taxon>Bacteria</taxon>
        <taxon>Pseudomonadati</taxon>
        <taxon>Pseudomonadota</taxon>
        <taxon>Betaproteobacteria</taxon>
        <taxon>Burkholderiales</taxon>
        <taxon>Burkholderiaceae</taxon>
        <taxon>Paraburkholderia</taxon>
    </lineage>
</organism>
<proteinExistence type="predicted"/>
<evidence type="ECO:0000313" key="2">
    <source>
        <dbReference type="Proteomes" id="UP000187012"/>
    </source>
</evidence>
<dbReference type="EMBL" id="CYGX02000115">
    <property type="protein sequence ID" value="SIT48847.1"/>
    <property type="molecule type" value="Genomic_DNA"/>
</dbReference>
<sequence>MSRPFLFFGGIIGLLPLVEATALFHHGRLRADVRSSLPRDCWLTVQQIKYICCRAMKQFHEI</sequence>
<keyword evidence="2" id="KW-1185">Reference proteome</keyword>
<protein>
    <submittedName>
        <fullName evidence="1">Uncharacterized protein</fullName>
    </submittedName>
</protein>
<reference evidence="1 2" key="1">
    <citation type="submission" date="2016-12" db="EMBL/GenBank/DDBJ databases">
        <authorList>
            <person name="Song W.-J."/>
            <person name="Kurnit D.M."/>
        </authorList>
    </citation>
    <scope>NUCLEOTIDE SEQUENCE [LARGE SCALE GENOMIC DNA]</scope>
    <source>
        <strain evidence="1 2">STM7296</strain>
    </source>
</reference>
<gene>
    <name evidence="1" type="ORF">BN2475_1150013</name>
</gene>
<accession>A0A1N7SNE5</accession>
<name>A0A1N7SNE5_9BURK</name>
<evidence type="ECO:0000313" key="1">
    <source>
        <dbReference type="EMBL" id="SIT48847.1"/>
    </source>
</evidence>
<dbReference type="Proteomes" id="UP000187012">
    <property type="component" value="Unassembled WGS sequence"/>
</dbReference>
<dbReference type="STRING" id="1247936.BN2475_1150013"/>
<dbReference type="AlphaFoldDB" id="A0A1N7SNE5"/>